<protein>
    <submittedName>
        <fullName evidence="1">Uncharacterized protein</fullName>
    </submittedName>
</protein>
<dbReference type="RefSeq" id="WP_379275328.1">
    <property type="nucleotide sequence ID" value="NZ_JBHUGT010000023.1"/>
</dbReference>
<dbReference type="Proteomes" id="UP001597493">
    <property type="component" value="Unassembled WGS sequence"/>
</dbReference>
<evidence type="ECO:0000313" key="1">
    <source>
        <dbReference type="EMBL" id="MFD2661867.1"/>
    </source>
</evidence>
<keyword evidence="2" id="KW-1185">Reference proteome</keyword>
<reference evidence="2" key="1">
    <citation type="journal article" date="2019" name="Int. J. Syst. Evol. Microbiol.">
        <title>The Global Catalogue of Microorganisms (GCM) 10K type strain sequencing project: providing services to taxonomists for standard genome sequencing and annotation.</title>
        <authorList>
            <consortium name="The Broad Institute Genomics Platform"/>
            <consortium name="The Broad Institute Genome Sequencing Center for Infectious Disease"/>
            <person name="Wu L."/>
            <person name="Ma J."/>
        </authorList>
    </citation>
    <scope>NUCLEOTIDE SEQUENCE [LARGE SCALE GENOMIC DNA]</scope>
    <source>
        <strain evidence="2">TISTR 1827</strain>
    </source>
</reference>
<gene>
    <name evidence="1" type="ORF">ACFSW5_16555</name>
</gene>
<evidence type="ECO:0000313" key="2">
    <source>
        <dbReference type="Proteomes" id="UP001597493"/>
    </source>
</evidence>
<accession>A0ABW5QZX6</accession>
<name>A0ABW5QZX6_9BACL</name>
<organism evidence="1 2">
    <name type="scientific">Paenibacillus thailandensis</name>
    <dbReference type="NCBI Taxonomy" id="393250"/>
    <lineage>
        <taxon>Bacteria</taxon>
        <taxon>Bacillati</taxon>
        <taxon>Bacillota</taxon>
        <taxon>Bacilli</taxon>
        <taxon>Bacillales</taxon>
        <taxon>Paenibacillaceae</taxon>
        <taxon>Paenibacillus</taxon>
    </lineage>
</organism>
<dbReference type="EMBL" id="JBHUMY010000018">
    <property type="protein sequence ID" value="MFD2661867.1"/>
    <property type="molecule type" value="Genomic_DNA"/>
</dbReference>
<comment type="caution">
    <text evidence="1">The sequence shown here is derived from an EMBL/GenBank/DDBJ whole genome shotgun (WGS) entry which is preliminary data.</text>
</comment>
<sequence>MALYIWRQPDDPEADNQKAFVDTYIREKFGPTSEDWKEGVSEALCAYWKAEGYSYDLEEGAFLYPDEQGNPCTFVSDEDGVWLVPFPIGEQKKTPDEVHVYLHRMKNTMKAAGVKPCIVKD</sequence>
<proteinExistence type="predicted"/>